<dbReference type="SUPFAM" id="SSF52087">
    <property type="entry name" value="CRAL/TRIO domain"/>
    <property type="match status" value="1"/>
</dbReference>
<evidence type="ECO:0000313" key="3">
    <source>
        <dbReference type="Proteomes" id="UP000836841"/>
    </source>
</evidence>
<sequence length="315" mass="36016">MSIRLGSTLVAASVNFRNSKNLYINRSRNCRFSVRSCVSESHKVSCNMPFCFCALSDYIRSNTSSVFYCFYAMKMWVVQLVVQLVLEVKERLAKDCTSLPIGKNGRDDEEMILWFLKDRRFSVDEAIGKLTKAIKWRHEFKVNELSEDSVKAAAETGKAYVHGFLDVKGRPVVIVAPAKHIPGASYAPLICEIYGVLQLLDPIEDEKLCVFLLEKALSKLPAGQHKILGIFDLRGFGSKNADLKFLTFLFDVFYYYYPSRLDEVLFVDAPFIFQPIWQFTKPVVKSYASLVKFCSTETVRKEYFTEETLPPDFIS</sequence>
<protein>
    <recommendedName>
        <fullName evidence="1">CRAL-TRIO domain-containing protein</fullName>
    </recommendedName>
</protein>
<dbReference type="SMART" id="SM00516">
    <property type="entry name" value="SEC14"/>
    <property type="match status" value="1"/>
</dbReference>
<dbReference type="PROSITE" id="PS50191">
    <property type="entry name" value="CRAL_TRIO"/>
    <property type="match status" value="1"/>
</dbReference>
<proteinExistence type="predicted"/>
<dbReference type="Proteomes" id="UP000836841">
    <property type="component" value="Chromosome 2"/>
</dbReference>
<dbReference type="AlphaFoldDB" id="A0AAU9RK49"/>
<dbReference type="EMBL" id="OU466858">
    <property type="protein sequence ID" value="CAH2043741.1"/>
    <property type="molecule type" value="Genomic_DNA"/>
</dbReference>
<keyword evidence="3" id="KW-1185">Reference proteome</keyword>
<gene>
    <name evidence="2" type="ORF">TAV2_LOCUS7666</name>
</gene>
<dbReference type="Pfam" id="PF00650">
    <property type="entry name" value="CRAL_TRIO"/>
    <property type="match status" value="1"/>
</dbReference>
<dbReference type="PANTHER" id="PTHR47556:SF1">
    <property type="entry name" value="SEC14P-LIKE PHOSPHATIDYLINOSITOL TRANSFER FAMILY PROTEIN"/>
    <property type="match status" value="1"/>
</dbReference>
<accession>A0AAU9RK49</accession>
<dbReference type="PANTHER" id="PTHR47556">
    <property type="entry name" value="SEC14P-LIKE PHOSPHATIDYLINOSITOL TRANSFER FAMILY PROTEIN"/>
    <property type="match status" value="1"/>
</dbReference>
<evidence type="ECO:0000313" key="2">
    <source>
        <dbReference type="EMBL" id="CAH2043741.1"/>
    </source>
</evidence>
<reference evidence="2 3" key="1">
    <citation type="submission" date="2022-03" db="EMBL/GenBank/DDBJ databases">
        <authorList>
            <person name="Nunn A."/>
            <person name="Chopra R."/>
            <person name="Nunn A."/>
            <person name="Contreras Garrido A."/>
        </authorList>
    </citation>
    <scope>NUCLEOTIDE SEQUENCE [LARGE SCALE GENOMIC DNA]</scope>
</reference>
<dbReference type="InterPro" id="IPR001251">
    <property type="entry name" value="CRAL-TRIO_dom"/>
</dbReference>
<organism evidence="2 3">
    <name type="scientific">Thlaspi arvense</name>
    <name type="common">Field penny-cress</name>
    <dbReference type="NCBI Taxonomy" id="13288"/>
    <lineage>
        <taxon>Eukaryota</taxon>
        <taxon>Viridiplantae</taxon>
        <taxon>Streptophyta</taxon>
        <taxon>Embryophyta</taxon>
        <taxon>Tracheophyta</taxon>
        <taxon>Spermatophyta</taxon>
        <taxon>Magnoliopsida</taxon>
        <taxon>eudicotyledons</taxon>
        <taxon>Gunneridae</taxon>
        <taxon>Pentapetalae</taxon>
        <taxon>rosids</taxon>
        <taxon>malvids</taxon>
        <taxon>Brassicales</taxon>
        <taxon>Brassicaceae</taxon>
        <taxon>Thlaspideae</taxon>
        <taxon>Thlaspi</taxon>
    </lineage>
</organism>
<feature type="domain" description="CRAL-TRIO" evidence="1">
    <location>
        <begin position="149"/>
        <end position="315"/>
    </location>
</feature>
<name>A0AAU9RK49_THLAR</name>
<dbReference type="InterPro" id="IPR036865">
    <property type="entry name" value="CRAL-TRIO_dom_sf"/>
</dbReference>
<dbReference type="CDD" id="cd00170">
    <property type="entry name" value="SEC14"/>
    <property type="match status" value="1"/>
</dbReference>
<dbReference type="SUPFAM" id="SSF46938">
    <property type="entry name" value="CRAL/TRIO N-terminal domain"/>
    <property type="match status" value="1"/>
</dbReference>
<evidence type="ECO:0000259" key="1">
    <source>
        <dbReference type="PROSITE" id="PS50191"/>
    </source>
</evidence>
<dbReference type="Gene3D" id="3.40.525.10">
    <property type="entry name" value="CRAL-TRIO lipid binding domain"/>
    <property type="match status" value="1"/>
</dbReference>
<dbReference type="InterPro" id="IPR036273">
    <property type="entry name" value="CRAL/TRIO_N_dom_sf"/>
</dbReference>